<keyword evidence="6" id="KW-0175">Coiled coil</keyword>
<dbReference type="SUPFAM" id="SSF55909">
    <property type="entry name" value="Pentein"/>
    <property type="match status" value="1"/>
</dbReference>
<dbReference type="InterPro" id="IPR033195">
    <property type="entry name" value="AmidinoTrfase"/>
</dbReference>
<feature type="region of interest" description="Disordered" evidence="7">
    <location>
        <begin position="556"/>
        <end position="611"/>
    </location>
</feature>
<dbReference type="EMBL" id="CAJOBF010003370">
    <property type="protein sequence ID" value="CAF4087790.1"/>
    <property type="molecule type" value="Genomic_DNA"/>
</dbReference>
<feature type="compositionally biased region" description="Basic and acidic residues" evidence="7">
    <location>
        <begin position="574"/>
        <end position="603"/>
    </location>
</feature>
<proteinExistence type="inferred from homology"/>
<gene>
    <name evidence="8" type="ORF">UXM345_LOCUS21478</name>
</gene>
<dbReference type="PANTHER" id="PTHR10488:SF1">
    <property type="entry name" value="GLYCINE AMIDINOTRANSFERASE, MITOCHONDRIAL"/>
    <property type="match status" value="1"/>
</dbReference>
<comment type="similarity">
    <text evidence="2 5">Belongs to the amidinotransferase family.</text>
</comment>
<dbReference type="Gene3D" id="3.75.10.10">
    <property type="entry name" value="L-arginine/glycine Amidinotransferase, Chain A"/>
    <property type="match status" value="1"/>
</dbReference>
<evidence type="ECO:0000256" key="7">
    <source>
        <dbReference type="SAM" id="MobiDB-lite"/>
    </source>
</evidence>
<dbReference type="UniPathway" id="UPA00104">
    <property type="reaction ID" value="UER00579"/>
</dbReference>
<feature type="active site" evidence="4">
    <location>
        <position position="252"/>
    </location>
</feature>
<evidence type="ECO:0000256" key="1">
    <source>
        <dbReference type="ARBA" id="ARBA00004858"/>
    </source>
</evidence>
<comment type="catalytic activity">
    <reaction evidence="5">
        <text>L-arginine + glycine = guanidinoacetate + L-ornithine</text>
        <dbReference type="Rhea" id="RHEA:13201"/>
        <dbReference type="ChEBI" id="CHEBI:32682"/>
        <dbReference type="ChEBI" id="CHEBI:46911"/>
        <dbReference type="ChEBI" id="CHEBI:57305"/>
        <dbReference type="ChEBI" id="CHEBI:57742"/>
        <dbReference type="EC" id="2.1.4.1"/>
    </reaction>
</comment>
<dbReference type="EC" id="2.1.4.1" evidence="5"/>
<evidence type="ECO:0000313" key="9">
    <source>
        <dbReference type="Proteomes" id="UP000663842"/>
    </source>
</evidence>
<evidence type="ECO:0000313" key="8">
    <source>
        <dbReference type="EMBL" id="CAF4087790.1"/>
    </source>
</evidence>
<comment type="subunit">
    <text evidence="5">Homodimer.</text>
</comment>
<dbReference type="GO" id="GO:0015068">
    <property type="term" value="F:glycine amidinotransferase activity"/>
    <property type="evidence" value="ECO:0007669"/>
    <property type="project" value="UniProtKB-UniRule"/>
</dbReference>
<keyword evidence="3 5" id="KW-0808">Transferase</keyword>
<feature type="coiled-coil region" evidence="6">
    <location>
        <begin position="1225"/>
        <end position="1252"/>
    </location>
</feature>
<evidence type="ECO:0000256" key="5">
    <source>
        <dbReference type="RuleBase" id="RU367092"/>
    </source>
</evidence>
<evidence type="ECO:0000256" key="4">
    <source>
        <dbReference type="PIRSR" id="PIRSR633195-1"/>
    </source>
</evidence>
<evidence type="ECO:0000256" key="3">
    <source>
        <dbReference type="ARBA" id="ARBA00022679"/>
    </source>
</evidence>
<evidence type="ECO:0000256" key="6">
    <source>
        <dbReference type="SAM" id="Coils"/>
    </source>
</evidence>
<dbReference type="Proteomes" id="UP000663842">
    <property type="component" value="Unassembled WGS sequence"/>
</dbReference>
<dbReference type="PANTHER" id="PTHR10488">
    <property type="entry name" value="GLYCINE AMIDINOTRANSFERASE, MITOCHONDRIAL"/>
    <property type="match status" value="1"/>
</dbReference>
<dbReference type="GO" id="GO:0005743">
    <property type="term" value="C:mitochondrial inner membrane"/>
    <property type="evidence" value="ECO:0007669"/>
    <property type="project" value="UniProtKB-SubCell"/>
</dbReference>
<keyword evidence="5" id="KW-0496">Mitochondrion</keyword>
<feature type="active site" evidence="4">
    <location>
        <position position="300"/>
    </location>
</feature>
<comment type="subcellular location">
    <subcellularLocation>
        <location evidence="5">Mitochondrion inner membrane</location>
    </subcellularLocation>
</comment>
<accession>A0A819UF68</accession>
<organism evidence="8 9">
    <name type="scientific">Rotaria magnacalcarata</name>
    <dbReference type="NCBI Taxonomy" id="392030"/>
    <lineage>
        <taxon>Eukaryota</taxon>
        <taxon>Metazoa</taxon>
        <taxon>Spiralia</taxon>
        <taxon>Gnathifera</taxon>
        <taxon>Rotifera</taxon>
        <taxon>Eurotatoria</taxon>
        <taxon>Bdelloidea</taxon>
        <taxon>Philodinida</taxon>
        <taxon>Philodinidae</taxon>
        <taxon>Rotaria</taxon>
    </lineage>
</organism>
<sequence>MASSSIVNSWTEWGALELICVGTAEGMCYPDDTPSYPWHRGDSKLHPYVRSISGLRPRRRIQEAQAQLDNLTDLLRAESIAVINSIDEVFDEDIGKSLPRKQTIITDNIEKADNHEIFQKKKIDVVQPLNSSEESFRFNHQIATPHFKSQYQFGLACPRDILITFGDTVIEAPTSIHTRYFESEYYKPLLYSLWRRDSNMKWLQPPKPTCSLSKMFHDADYWEKVDTKDYNQSIFVNSGYKTNLNENEIAFDAADIMRMGKDVFYKKAASANNQGFNWLRRTFPHLRFHMMHFPNDGSYHLDVSLVPLRPPTAGSHGLILLNQNYPPLASEMKIFIDNDWHPIWAPLPSTSDVSPLALCTANLNTNLLSLNDHCVIIEECETSLYRMLHDELGFDVITCPLRRLNEFGGGLHCDAVEKIDTVKMENNKGGGKLKRHLTSTSNNDNEFYMNVDDINPFVLISNGNKRKQRINTNNKDKMNTTDGNERNSKAVGQFMEYRRRLKENQNLRYRKRIYEKSNVQGGANTGIDLLNQNMDVDRSSIHDDNLQENNMAMEEDSFEPDVDDDVECLDLDDHENSNEETRLIDDVQSYDKHESSESSKSDDSFPMNGGNIYKANNNGEPCLNLMMSTDGKPIVKAKNQQTSVWLVISFLADIPPPAREYLNNILLHGLWHSPVTPPCHILLNKIVENIKCLIDTGINIIVNNEILHFSIKIQLFAGDLPARAKVNRMINHNGYYTCSMCLFEGRRCSRPCGRHTLYRWFDYVKVPQRRRTQEQINNCSKLVNVNNKNILGVLGFTPLSYVLSIPKQSTFDYFHLVYELQFRYLLSEWHCMLKNNLKALQLIDQYLEDVHYPHTFNRKPSSFATFGKWKASELRCFMNYVVLPLLVKLSLDLPNSIPEVMISHFVILFIYIRTLRCFDNPDDIQAMARYIHVYLSYFAELYNPCKELFSVHALVHLWQQVAQHGSLAYNSLFASESCLHFFEKLAHGSVVLGCQMAYWWCIVRQISSKQTKYSIDLFTECKIIRDDFIDIGMVRIYEQEFDLIFYGTFNEFPCEPFKSNKKITVDTSNSQSLFAHDIDDFDQEETEFDENFPILRDVSFYSQPHRNSTVQRTTAGNFYTPPTKRKLPQNNSLPSSDALTEQMNSLQVMLKEINRKMDVVNRRDDLFEKKLECVDKRIGGLLRQLNKNPTPNAIPNELPTILFDNRNLLSGPVGPTPAFLIKRLVNELFSKKEIMEGEHEQANERTEKIKNAVQVCFFQDDRGKLDGFWESSTNNEPLTDVIAMHKREPITAFTIMVKNSTLHTLNRIDEHTHTHLYTYKLVHLVID</sequence>
<name>A0A819UF68_9BILA</name>
<keyword evidence="5" id="KW-0999">Mitochondrion inner membrane</keyword>
<keyword evidence="5" id="KW-0472">Membrane</keyword>
<comment type="function">
    <text evidence="5">Catalyzes the biosynthesis of guanidinoacetate, the immediate precursor of creatine. Creatine plays a vital role in energy metabolism in muscle tissues. May play a role in embryonic and central nervous system development.</text>
</comment>
<evidence type="ECO:0000256" key="2">
    <source>
        <dbReference type="ARBA" id="ARBA00006943"/>
    </source>
</evidence>
<dbReference type="GO" id="GO:0005758">
    <property type="term" value="C:mitochondrial intermembrane space"/>
    <property type="evidence" value="ECO:0007669"/>
    <property type="project" value="TreeGrafter"/>
</dbReference>
<feature type="compositionally biased region" description="Acidic residues" evidence="7">
    <location>
        <begin position="556"/>
        <end position="573"/>
    </location>
</feature>
<dbReference type="GO" id="GO:0006601">
    <property type="term" value="P:creatine biosynthetic process"/>
    <property type="evidence" value="ECO:0007669"/>
    <property type="project" value="UniProtKB-UniRule"/>
</dbReference>
<protein>
    <recommendedName>
        <fullName evidence="5">Glycine amidinotransferase</fullName>
        <ecNumber evidence="5">2.1.4.1</ecNumber>
    </recommendedName>
    <alternativeName>
        <fullName evidence="5">L-arginine:glycine amidinotransferase</fullName>
    </alternativeName>
</protein>
<feature type="coiled-coil region" evidence="6">
    <location>
        <begin position="1136"/>
        <end position="1163"/>
    </location>
</feature>
<feature type="active site" description="Amidino-cysteine intermediate" evidence="4">
    <location>
        <position position="413"/>
    </location>
</feature>
<reference evidence="8" key="1">
    <citation type="submission" date="2021-02" db="EMBL/GenBank/DDBJ databases">
        <authorList>
            <person name="Nowell W R."/>
        </authorList>
    </citation>
    <scope>NUCLEOTIDE SEQUENCE</scope>
</reference>
<comment type="pathway">
    <text evidence="1 5">Amine and polyamine biosynthesis; creatine biosynthesis; creatine from L-arginine and glycine: step 1/2.</text>
</comment>
<comment type="caution">
    <text evidence="8">The sequence shown here is derived from an EMBL/GenBank/DDBJ whole genome shotgun (WGS) entry which is preliminary data.</text>
</comment>
<feature type="region of interest" description="Disordered" evidence="7">
    <location>
        <begin position="1113"/>
        <end position="1135"/>
    </location>
</feature>